<sequence length="204" mass="23732">MITVVIYKSIPHYENLYEAGDDGTIWSCDGKQTYRILMGGKQFRTWKKRQIKPKKEKRNRSKNSDLRVELWKEGSHKTCLVSRLIALAFIPNDGNKPCINHIDGNSMNNTPENLEWCTYKENQIHAFKKRLNKNSTKVVLKSKRNNFEKSFYSMAEASKWLGYSHGFISSLVSKGITHIGEYEILIGRYTNYGSKKEFIKKVKI</sequence>
<dbReference type="SUPFAM" id="SSF54060">
    <property type="entry name" value="His-Me finger endonucleases"/>
    <property type="match status" value="1"/>
</dbReference>
<feature type="domain" description="HNH nuclease" evidence="1">
    <location>
        <begin position="98"/>
        <end position="123"/>
    </location>
</feature>
<dbReference type="Gene3D" id="3.90.75.20">
    <property type="match status" value="1"/>
</dbReference>
<dbReference type="InterPro" id="IPR044925">
    <property type="entry name" value="His-Me_finger_sf"/>
</dbReference>
<reference evidence="2 3" key="1">
    <citation type="journal article" date="2015" name="Genome Announc.">
        <title>Expanding the biotechnology potential of lactobacilli through comparative genomics of 213 strains and associated genera.</title>
        <authorList>
            <person name="Sun Z."/>
            <person name="Harris H.M."/>
            <person name="McCann A."/>
            <person name="Guo C."/>
            <person name="Argimon S."/>
            <person name="Zhang W."/>
            <person name="Yang X."/>
            <person name="Jeffery I.B."/>
            <person name="Cooney J.C."/>
            <person name="Kagawa T.F."/>
            <person name="Liu W."/>
            <person name="Song Y."/>
            <person name="Salvetti E."/>
            <person name="Wrobel A."/>
            <person name="Rasinkangas P."/>
            <person name="Parkhill J."/>
            <person name="Rea M.C."/>
            <person name="O'Sullivan O."/>
            <person name="Ritari J."/>
            <person name="Douillard F.P."/>
            <person name="Paul Ross R."/>
            <person name="Yang R."/>
            <person name="Briner A.E."/>
            <person name="Felis G.E."/>
            <person name="de Vos W.M."/>
            <person name="Barrangou R."/>
            <person name="Klaenhammer T.R."/>
            <person name="Caufield P.W."/>
            <person name="Cui Y."/>
            <person name="Zhang H."/>
            <person name="O'Toole P.W."/>
        </authorList>
    </citation>
    <scope>NUCLEOTIDE SEQUENCE [LARGE SCALE GENOMIC DNA]</scope>
    <source>
        <strain evidence="2 3">DSM 20444</strain>
    </source>
</reference>
<dbReference type="AlphaFoldDB" id="A0A0R2DV25"/>
<gene>
    <name evidence="2" type="ORF">FD00_GL002514</name>
</gene>
<protein>
    <recommendedName>
        <fullName evidence="1">HNH nuclease domain-containing protein</fullName>
    </recommendedName>
</protein>
<dbReference type="Proteomes" id="UP000050898">
    <property type="component" value="Unassembled WGS sequence"/>
</dbReference>
<evidence type="ECO:0000313" key="2">
    <source>
        <dbReference type="EMBL" id="KRN07816.1"/>
    </source>
</evidence>
<organism evidence="2 3">
    <name type="scientific">Liquorilactobacillus mali KCTC 3596 = DSM 20444</name>
    <dbReference type="NCBI Taxonomy" id="1046596"/>
    <lineage>
        <taxon>Bacteria</taxon>
        <taxon>Bacillati</taxon>
        <taxon>Bacillota</taxon>
        <taxon>Bacilli</taxon>
        <taxon>Lactobacillales</taxon>
        <taxon>Lactobacillaceae</taxon>
        <taxon>Liquorilactobacillus</taxon>
    </lineage>
</organism>
<accession>A0A0R2DV25</accession>
<evidence type="ECO:0000259" key="1">
    <source>
        <dbReference type="Pfam" id="PF13392"/>
    </source>
</evidence>
<keyword evidence="3" id="KW-1185">Reference proteome</keyword>
<dbReference type="Pfam" id="PF13392">
    <property type="entry name" value="HNH_3"/>
    <property type="match status" value="1"/>
</dbReference>
<name>A0A0R2DV25_9LACO</name>
<dbReference type="PATRIC" id="fig|1046596.6.peg.2646"/>
<proteinExistence type="predicted"/>
<dbReference type="EMBL" id="AYYH01000093">
    <property type="protein sequence ID" value="KRN07816.1"/>
    <property type="molecule type" value="Genomic_DNA"/>
</dbReference>
<evidence type="ECO:0000313" key="3">
    <source>
        <dbReference type="Proteomes" id="UP000050898"/>
    </source>
</evidence>
<comment type="caution">
    <text evidence="2">The sequence shown here is derived from an EMBL/GenBank/DDBJ whole genome shotgun (WGS) entry which is preliminary data.</text>
</comment>
<dbReference type="InterPro" id="IPR003615">
    <property type="entry name" value="HNH_nuc"/>
</dbReference>